<evidence type="ECO:0000256" key="6">
    <source>
        <dbReference type="ARBA" id="ARBA00023242"/>
    </source>
</evidence>
<dbReference type="Proteomes" id="UP001212152">
    <property type="component" value="Unassembled WGS sequence"/>
</dbReference>
<feature type="region of interest" description="Disordered" evidence="8">
    <location>
        <begin position="186"/>
        <end position="390"/>
    </location>
</feature>
<keyword evidence="10" id="KW-1185">Reference proteome</keyword>
<evidence type="ECO:0000256" key="2">
    <source>
        <dbReference type="ARBA" id="ARBA00006164"/>
    </source>
</evidence>
<evidence type="ECO:0000313" key="10">
    <source>
        <dbReference type="Proteomes" id="UP001212152"/>
    </source>
</evidence>
<dbReference type="PANTHER" id="PTHR23142">
    <property type="entry name" value="PRE-MRNA-SPLICING FACTOR 38A-RELATED"/>
    <property type="match status" value="1"/>
</dbReference>
<gene>
    <name evidence="9" type="primary">PRPF38B</name>
    <name evidence="9" type="ORF">HDU87_003878</name>
</gene>
<organism evidence="9 10">
    <name type="scientific">Geranomyces variabilis</name>
    <dbReference type="NCBI Taxonomy" id="109894"/>
    <lineage>
        <taxon>Eukaryota</taxon>
        <taxon>Fungi</taxon>
        <taxon>Fungi incertae sedis</taxon>
        <taxon>Chytridiomycota</taxon>
        <taxon>Chytridiomycota incertae sedis</taxon>
        <taxon>Chytridiomycetes</taxon>
        <taxon>Spizellomycetales</taxon>
        <taxon>Powellomycetaceae</taxon>
        <taxon>Geranomyces</taxon>
    </lineage>
</organism>
<comment type="caution">
    <text evidence="9">The sequence shown here is derived from an EMBL/GenBank/DDBJ whole genome shotgun (WGS) entry which is preliminary data.</text>
</comment>
<dbReference type="EMBL" id="JADGJQ010000029">
    <property type="protein sequence ID" value="KAJ3178091.1"/>
    <property type="molecule type" value="Genomic_DNA"/>
</dbReference>
<dbReference type="GO" id="GO:0000398">
    <property type="term" value="P:mRNA splicing, via spliceosome"/>
    <property type="evidence" value="ECO:0007669"/>
    <property type="project" value="UniProtKB-UniRule"/>
</dbReference>
<reference evidence="9" key="1">
    <citation type="submission" date="2020-05" db="EMBL/GenBank/DDBJ databases">
        <title>Phylogenomic resolution of chytrid fungi.</title>
        <authorList>
            <person name="Stajich J.E."/>
            <person name="Amses K."/>
            <person name="Simmons R."/>
            <person name="Seto K."/>
            <person name="Myers J."/>
            <person name="Bonds A."/>
            <person name="Quandt C.A."/>
            <person name="Barry K."/>
            <person name="Liu P."/>
            <person name="Grigoriev I."/>
            <person name="Longcore J.E."/>
            <person name="James T.Y."/>
        </authorList>
    </citation>
    <scope>NUCLEOTIDE SEQUENCE</scope>
    <source>
        <strain evidence="9">JEL0379</strain>
    </source>
</reference>
<evidence type="ECO:0000256" key="7">
    <source>
        <dbReference type="RuleBase" id="RU367025"/>
    </source>
</evidence>
<evidence type="ECO:0000256" key="5">
    <source>
        <dbReference type="ARBA" id="ARBA00023187"/>
    </source>
</evidence>
<comment type="function">
    <text evidence="7">Required for pre-mRNA splicing.</text>
</comment>
<evidence type="ECO:0000256" key="8">
    <source>
        <dbReference type="SAM" id="MobiDB-lite"/>
    </source>
</evidence>
<feature type="compositionally biased region" description="Basic and acidic residues" evidence="8">
    <location>
        <begin position="212"/>
        <end position="235"/>
    </location>
</feature>
<dbReference type="GO" id="GO:0005681">
    <property type="term" value="C:spliceosomal complex"/>
    <property type="evidence" value="ECO:0007669"/>
    <property type="project" value="UniProtKB-KW"/>
</dbReference>
<comment type="subcellular location">
    <subcellularLocation>
        <location evidence="1 7">Nucleus</location>
    </subcellularLocation>
</comment>
<feature type="compositionally biased region" description="Gly residues" evidence="8">
    <location>
        <begin position="188"/>
        <end position="209"/>
    </location>
</feature>
<feature type="compositionally biased region" description="Basic and acidic residues" evidence="8">
    <location>
        <begin position="350"/>
        <end position="366"/>
    </location>
</feature>
<dbReference type="AlphaFoldDB" id="A0AAD5TJR7"/>
<protein>
    <recommendedName>
        <fullName evidence="7">Pre-mRNA-splicing factor 38</fullName>
    </recommendedName>
</protein>
<sequence length="390" mass="44588">MAEDDSSSNAIEAAKRANRLETVGNKDTMNLHNILYQNIIASQYFRSLYEIKTYHQVIDEIYNKEPFFKGNHASTAFCLLYKLWTLRLTVKQMQGLINHTDSPHIRALGFLYLRYVGKPADLWSWYEPYFDDDEEFQVESGPKPRMMTMGRFILNLLTESKWLGTILPRIPVPIAREIEKKLKERAMGAGGAPAGSSGSGGGGARGAGGYQDDERGATRNDGARDHGGSRYRDGPPDAVSGSRGGGNRHDDRGGIGGRGMYRESDRRDYSSRRAGDRDDYHHDHRHRRSTDSRYSSSSTHDAGRRRRDDDDRYPPSRRRNRSRSRSPVRASSPTLSSSSRERRSSHHRRRADDDERHPRERYSELRYDDDDGEKEIPRNGRTPLSPRRAR</sequence>
<evidence type="ECO:0000313" key="9">
    <source>
        <dbReference type="EMBL" id="KAJ3178091.1"/>
    </source>
</evidence>
<evidence type="ECO:0000256" key="3">
    <source>
        <dbReference type="ARBA" id="ARBA00022664"/>
    </source>
</evidence>
<proteinExistence type="inferred from homology"/>
<accession>A0AAD5TJR7</accession>
<keyword evidence="3 7" id="KW-0507">mRNA processing</keyword>
<dbReference type="InterPro" id="IPR005037">
    <property type="entry name" value="PRP38"/>
</dbReference>
<feature type="compositionally biased region" description="Low complexity" evidence="8">
    <location>
        <begin position="327"/>
        <end position="338"/>
    </location>
</feature>
<dbReference type="Pfam" id="PF03371">
    <property type="entry name" value="PRP38"/>
    <property type="match status" value="1"/>
</dbReference>
<name>A0AAD5TJR7_9FUNG</name>
<feature type="compositionally biased region" description="Basic residues" evidence="8">
    <location>
        <begin position="315"/>
        <end position="326"/>
    </location>
</feature>
<feature type="compositionally biased region" description="Basic and acidic residues" evidence="8">
    <location>
        <begin position="260"/>
        <end position="282"/>
    </location>
</feature>
<evidence type="ECO:0000256" key="1">
    <source>
        <dbReference type="ARBA" id="ARBA00004123"/>
    </source>
</evidence>
<evidence type="ECO:0000256" key="4">
    <source>
        <dbReference type="ARBA" id="ARBA00022728"/>
    </source>
</evidence>
<keyword evidence="4 7" id="KW-0747">Spliceosome</keyword>
<keyword evidence="6 7" id="KW-0539">Nucleus</keyword>
<comment type="similarity">
    <text evidence="2 7">Belongs to the PRP38 family.</text>
</comment>
<keyword evidence="5 7" id="KW-0508">mRNA splicing</keyword>